<gene>
    <name evidence="2" type="ORF">MGAL_10B056613</name>
</gene>
<keyword evidence="3" id="KW-1185">Reference proteome</keyword>
<comment type="caution">
    <text evidence="2">The sequence shown here is derived from an EMBL/GenBank/DDBJ whole genome shotgun (WGS) entry which is preliminary data.</text>
</comment>
<feature type="compositionally biased region" description="Basic and acidic residues" evidence="1">
    <location>
        <begin position="299"/>
        <end position="315"/>
    </location>
</feature>
<reference evidence="2" key="1">
    <citation type="submission" date="2018-11" db="EMBL/GenBank/DDBJ databases">
        <authorList>
            <person name="Alioto T."/>
            <person name="Alioto T."/>
        </authorList>
    </citation>
    <scope>NUCLEOTIDE SEQUENCE</scope>
</reference>
<feature type="region of interest" description="Disordered" evidence="1">
    <location>
        <begin position="1"/>
        <end position="76"/>
    </location>
</feature>
<feature type="region of interest" description="Disordered" evidence="1">
    <location>
        <begin position="285"/>
        <end position="327"/>
    </location>
</feature>
<feature type="compositionally biased region" description="Basic and acidic residues" evidence="1">
    <location>
        <begin position="367"/>
        <end position="382"/>
    </location>
</feature>
<feature type="compositionally biased region" description="Basic and acidic residues" evidence="1">
    <location>
        <begin position="135"/>
        <end position="157"/>
    </location>
</feature>
<proteinExistence type="predicted"/>
<feature type="compositionally biased region" description="Polar residues" evidence="1">
    <location>
        <begin position="190"/>
        <end position="204"/>
    </location>
</feature>
<evidence type="ECO:0000256" key="1">
    <source>
        <dbReference type="SAM" id="MobiDB-lite"/>
    </source>
</evidence>
<feature type="compositionally biased region" description="Basic and acidic residues" evidence="1">
    <location>
        <begin position="206"/>
        <end position="224"/>
    </location>
</feature>
<feature type="region of interest" description="Disordered" evidence="1">
    <location>
        <begin position="135"/>
        <end position="273"/>
    </location>
</feature>
<accession>A0A8B6CAE2</accession>
<dbReference type="AlphaFoldDB" id="A0A8B6CAE2"/>
<feature type="region of interest" description="Disordered" evidence="1">
    <location>
        <begin position="341"/>
        <end position="382"/>
    </location>
</feature>
<name>A0A8B6CAE2_MYTGA</name>
<feature type="compositionally biased region" description="Polar residues" evidence="1">
    <location>
        <begin position="1"/>
        <end position="63"/>
    </location>
</feature>
<evidence type="ECO:0000313" key="3">
    <source>
        <dbReference type="Proteomes" id="UP000596742"/>
    </source>
</evidence>
<evidence type="ECO:0000313" key="2">
    <source>
        <dbReference type="EMBL" id="VDI02455.1"/>
    </source>
</evidence>
<organism evidence="2 3">
    <name type="scientific">Mytilus galloprovincialis</name>
    <name type="common">Mediterranean mussel</name>
    <dbReference type="NCBI Taxonomy" id="29158"/>
    <lineage>
        <taxon>Eukaryota</taxon>
        <taxon>Metazoa</taxon>
        <taxon>Spiralia</taxon>
        <taxon>Lophotrochozoa</taxon>
        <taxon>Mollusca</taxon>
        <taxon>Bivalvia</taxon>
        <taxon>Autobranchia</taxon>
        <taxon>Pteriomorphia</taxon>
        <taxon>Mytilida</taxon>
        <taxon>Mytiloidea</taxon>
        <taxon>Mytilidae</taxon>
        <taxon>Mytilinae</taxon>
        <taxon>Mytilus</taxon>
    </lineage>
</organism>
<dbReference type="Proteomes" id="UP000596742">
    <property type="component" value="Unassembled WGS sequence"/>
</dbReference>
<feature type="compositionally biased region" description="Basic and acidic residues" evidence="1">
    <location>
        <begin position="347"/>
        <end position="360"/>
    </location>
</feature>
<sequence length="415" mass="48032">MASSQPITTTTASLNYAWNNQQPENESATGSLFSVDRTNMQTGTVLKSSEETSTTEAKPQHMTTSEKHVTSDGEDSSEEVYTENCVMFYDFVNKCYVQNVESSEWHRLEKNRKKNETETIATNTIHPSESIVDVKKHDTVESHTTVKNDNTEIDRGVRIHPRYSGYVYKTSPKQTDSKKEQDVKSEESKSSYLSVQQNNPSYRNRYNRDSTNRYDFTASRKQENEQSISPTYRSYEEERRLKDLRLSETKTKSDKPQYRQEENKEERPESPEEVITVEEIIIVDTQPCDSEVGQQLTSSEKKHRDTLSLKIEPQKSDSQSADLESPQETITEEIVTITDYMPWETTPRGKERLTPLKIDSKTTSQQMEKEVAESPEETKSEEVVTITDYMPWETTQVLTTEHRPQKQLNIRKRNL</sequence>
<dbReference type="EMBL" id="UYJE01001478">
    <property type="protein sequence ID" value="VDI02455.1"/>
    <property type="molecule type" value="Genomic_DNA"/>
</dbReference>
<feature type="compositionally biased region" description="Basic and acidic residues" evidence="1">
    <location>
        <begin position="234"/>
        <end position="270"/>
    </location>
</feature>
<protein>
    <submittedName>
        <fullName evidence="2">Uncharacterized protein</fullName>
    </submittedName>
</protein>
<feature type="compositionally biased region" description="Basic and acidic residues" evidence="1">
    <location>
        <begin position="175"/>
        <end position="189"/>
    </location>
</feature>